<dbReference type="GO" id="GO:0004386">
    <property type="term" value="F:helicase activity"/>
    <property type="evidence" value="ECO:0007669"/>
    <property type="project" value="UniProtKB-KW"/>
</dbReference>
<keyword evidence="4" id="KW-1185">Reference proteome</keyword>
<proteinExistence type="predicted"/>
<accession>A0ABS3SGT4</accession>
<evidence type="ECO:0000313" key="4">
    <source>
        <dbReference type="Proteomes" id="UP000678317"/>
    </source>
</evidence>
<dbReference type="Proteomes" id="UP000678317">
    <property type="component" value="Unassembled WGS sequence"/>
</dbReference>
<keyword evidence="3" id="KW-0347">Helicase</keyword>
<sequence>MPTFTGYLRERSDDELVALLRSRPDLASPSPATLSSLAVRATSRSSLERALAAVDASVLQVVEAVVALSVPGPVVAADLPAAVGATDEAGAALVERALRLAIAAALVYPESADPDAPLVASPGLAELLGPYPAGLAPADAVNRRGTSPAPVDLDDLPALLEAAPTGARPVLDALLWGSPVGLAPSNHTAAAAAVDWLIRRHLLLAGESRHVVLPRAVALALRGGRTHPAPAFPPSLPDDVPHRPASLVAAESAAAGERIVLLVARLVRLWEQSPPGVLRGGGLGVRELRRAAAALDVDEREAAFVIELANAAAFIADDGEDSPSFAPTVAVDEWAARDVPDRWVTLARAWRSTQRTPWLVGGRDERGGVRAALDPELQRTWAPRLRRSVLDVLAEAPPGTVLDAAHVVAALRWRSPRSVPPASAVQAVLVEAGRLGVLGAGALSEAGRALLQETDPAAAPADPAAALAAALPPAVDEVLLQGDLTGVVPGRPSGPLEDLLDRTAHIESRGGALTVRFTPETVRRALDAGATADALLAELEAHSRGGVPQPLQYLVRDAARRHGQLRVGSASAYIRTDDPALLAGLVEDQRLSSLGLVRLAPTVLAAHAPLRELVEALRAHGLAPVAEGPDGQVVHVSSSIRRVGRRAAAGARRRASDAAPASTRESVSDERLLALVPQLRRAEAERAADEVERVPGTVLPPVRRAPAPAAAVPTATTPDVGTADPVDALVLLREAAAEKAEVWVEMIGSHGVPQRRLLRPLRVEGGRLRAIDPARESELTVAVHRIATVTRAAPAPSSDQHQETS</sequence>
<keyword evidence="3" id="KW-0378">Hydrolase</keyword>
<dbReference type="EMBL" id="JAGFBM010000004">
    <property type="protein sequence ID" value="MBO3084961.1"/>
    <property type="molecule type" value="Genomic_DNA"/>
</dbReference>
<gene>
    <name evidence="3" type="ORF">J4035_09940</name>
</gene>
<dbReference type="InterPro" id="IPR032830">
    <property type="entry name" value="XPB/Ssl2_N"/>
</dbReference>
<protein>
    <submittedName>
        <fullName evidence="3">Helicase-associated domain-containing protein</fullName>
    </submittedName>
</protein>
<feature type="region of interest" description="Disordered" evidence="1">
    <location>
        <begin position="645"/>
        <end position="667"/>
    </location>
</feature>
<keyword evidence="3" id="KW-0067">ATP-binding</keyword>
<feature type="region of interest" description="Disordered" evidence="1">
    <location>
        <begin position="702"/>
        <end position="721"/>
    </location>
</feature>
<organism evidence="3 4">
    <name type="scientific">Cellulomonas fengjieae</name>
    <dbReference type="NCBI Taxonomy" id="2819978"/>
    <lineage>
        <taxon>Bacteria</taxon>
        <taxon>Bacillati</taxon>
        <taxon>Actinomycetota</taxon>
        <taxon>Actinomycetes</taxon>
        <taxon>Micrococcales</taxon>
        <taxon>Cellulomonadaceae</taxon>
        <taxon>Cellulomonas</taxon>
    </lineage>
</organism>
<keyword evidence="3" id="KW-0547">Nucleotide-binding</keyword>
<name>A0ABS3SGT4_9CELL</name>
<dbReference type="Pfam" id="PF13625">
    <property type="entry name" value="Helicase_C_3"/>
    <property type="match status" value="1"/>
</dbReference>
<dbReference type="RefSeq" id="WP_208289543.1">
    <property type="nucleotide sequence ID" value="NZ_CP074404.1"/>
</dbReference>
<evidence type="ECO:0000313" key="3">
    <source>
        <dbReference type="EMBL" id="MBO3084961.1"/>
    </source>
</evidence>
<feature type="domain" description="Helicase XPB/Ssl2 N-terminal" evidence="2">
    <location>
        <begin position="478"/>
        <end position="600"/>
    </location>
</feature>
<reference evidence="3 4" key="1">
    <citation type="submission" date="2021-03" db="EMBL/GenBank/DDBJ databases">
        <title>novel species in genus Cellulomonas.</title>
        <authorList>
            <person name="Zhang G."/>
        </authorList>
    </citation>
    <scope>NUCLEOTIDE SEQUENCE [LARGE SCALE GENOMIC DNA]</scope>
    <source>
        <strain evidence="4">zg-ZUI188</strain>
    </source>
</reference>
<evidence type="ECO:0000259" key="2">
    <source>
        <dbReference type="Pfam" id="PF13625"/>
    </source>
</evidence>
<comment type="caution">
    <text evidence="3">The sequence shown here is derived from an EMBL/GenBank/DDBJ whole genome shotgun (WGS) entry which is preliminary data.</text>
</comment>
<evidence type="ECO:0000256" key="1">
    <source>
        <dbReference type="SAM" id="MobiDB-lite"/>
    </source>
</evidence>